<comment type="caution">
    <text evidence="8">The sequence shown here is derived from an EMBL/GenBank/DDBJ whole genome shotgun (WGS) entry which is preliminary data.</text>
</comment>
<feature type="active site" description="Charge relay system" evidence="5">
    <location>
        <position position="791"/>
    </location>
</feature>
<dbReference type="CDD" id="cd00306">
    <property type="entry name" value="Peptidases_S8_S53"/>
    <property type="match status" value="1"/>
</dbReference>
<evidence type="ECO:0000313" key="9">
    <source>
        <dbReference type="Proteomes" id="UP001251528"/>
    </source>
</evidence>
<feature type="active site" description="Charge relay system" evidence="5">
    <location>
        <position position="646"/>
    </location>
</feature>
<dbReference type="GO" id="GO:0004252">
    <property type="term" value="F:serine-type endopeptidase activity"/>
    <property type="evidence" value="ECO:0007669"/>
    <property type="project" value="UniProtKB-UniRule"/>
</dbReference>
<dbReference type="InterPro" id="IPR000209">
    <property type="entry name" value="Peptidase_S8/S53_dom"/>
</dbReference>
<protein>
    <recommendedName>
        <fullName evidence="10">Peptidase S8/S53 domain-containing protein</fullName>
    </recommendedName>
</protein>
<keyword evidence="4 5" id="KW-0720">Serine protease</keyword>
<dbReference type="Gene3D" id="3.40.50.200">
    <property type="entry name" value="Peptidase S8/S53 domain"/>
    <property type="match status" value="1"/>
</dbReference>
<evidence type="ECO:0000256" key="1">
    <source>
        <dbReference type="ARBA" id="ARBA00011073"/>
    </source>
</evidence>
<evidence type="ECO:0000256" key="5">
    <source>
        <dbReference type="PROSITE-ProRule" id="PRU01240"/>
    </source>
</evidence>
<dbReference type="SUPFAM" id="SSF52743">
    <property type="entry name" value="Subtilisin-like"/>
    <property type="match status" value="1"/>
</dbReference>
<gene>
    <name evidence="8" type="ORF">QQS21_009904</name>
</gene>
<evidence type="ECO:0000313" key="8">
    <source>
        <dbReference type="EMBL" id="KAK2592385.1"/>
    </source>
</evidence>
<dbReference type="PRINTS" id="PR00723">
    <property type="entry name" value="SUBTILISIN"/>
</dbReference>
<evidence type="ECO:0000259" key="6">
    <source>
        <dbReference type="Pfam" id="PF00082"/>
    </source>
</evidence>
<dbReference type="PANTHER" id="PTHR43806:SF11">
    <property type="entry name" value="CEREVISIN-RELATED"/>
    <property type="match status" value="1"/>
</dbReference>
<proteinExistence type="inferred from homology"/>
<reference evidence="8" key="1">
    <citation type="submission" date="2023-06" db="EMBL/GenBank/DDBJ databases">
        <title>Conoideocrella luteorostrata (Hypocreales: Clavicipitaceae), a potential biocontrol fungus for elongate hemlock scale in United States Christmas tree production areas.</title>
        <authorList>
            <person name="Barrett H."/>
            <person name="Lovett B."/>
            <person name="Macias A.M."/>
            <person name="Stajich J.E."/>
            <person name="Kasson M.T."/>
        </authorList>
    </citation>
    <scope>NUCLEOTIDE SEQUENCE</scope>
    <source>
        <strain evidence="8">ARSEF 14590</strain>
    </source>
</reference>
<dbReference type="InterPro" id="IPR056002">
    <property type="entry name" value="DUF7580"/>
</dbReference>
<dbReference type="PROSITE" id="PS51892">
    <property type="entry name" value="SUBTILASE"/>
    <property type="match status" value="1"/>
</dbReference>
<keyword evidence="3 5" id="KW-0378">Hydrolase</keyword>
<organism evidence="8 9">
    <name type="scientific">Conoideocrella luteorostrata</name>
    <dbReference type="NCBI Taxonomy" id="1105319"/>
    <lineage>
        <taxon>Eukaryota</taxon>
        <taxon>Fungi</taxon>
        <taxon>Dikarya</taxon>
        <taxon>Ascomycota</taxon>
        <taxon>Pezizomycotina</taxon>
        <taxon>Sordariomycetes</taxon>
        <taxon>Hypocreomycetidae</taxon>
        <taxon>Hypocreales</taxon>
        <taxon>Clavicipitaceae</taxon>
        <taxon>Conoideocrella</taxon>
    </lineage>
</organism>
<keyword evidence="9" id="KW-1185">Reference proteome</keyword>
<dbReference type="PANTHER" id="PTHR43806">
    <property type="entry name" value="PEPTIDASE S8"/>
    <property type="match status" value="1"/>
</dbReference>
<evidence type="ECO:0008006" key="10">
    <source>
        <dbReference type="Google" id="ProtNLM"/>
    </source>
</evidence>
<dbReference type="AlphaFoldDB" id="A0AAJ0CG11"/>
<feature type="domain" description="Peptidase S8/S53" evidence="6">
    <location>
        <begin position="599"/>
        <end position="815"/>
    </location>
</feature>
<dbReference type="Pfam" id="PF00082">
    <property type="entry name" value="Peptidase_S8"/>
    <property type="match status" value="1"/>
</dbReference>
<dbReference type="Proteomes" id="UP001251528">
    <property type="component" value="Unassembled WGS sequence"/>
</dbReference>
<accession>A0AAJ0CG11</accession>
<evidence type="ECO:0000256" key="3">
    <source>
        <dbReference type="ARBA" id="ARBA00022801"/>
    </source>
</evidence>
<comment type="similarity">
    <text evidence="1 5">Belongs to the peptidase S8 family.</text>
</comment>
<keyword evidence="2 5" id="KW-0645">Protease</keyword>
<dbReference type="InterPro" id="IPR036852">
    <property type="entry name" value="Peptidase_S8/S53_dom_sf"/>
</dbReference>
<dbReference type="InterPro" id="IPR015500">
    <property type="entry name" value="Peptidase_S8_subtilisin-rel"/>
</dbReference>
<evidence type="ECO:0000256" key="2">
    <source>
        <dbReference type="ARBA" id="ARBA00022670"/>
    </source>
</evidence>
<name>A0AAJ0CG11_9HYPO</name>
<evidence type="ECO:0000259" key="7">
    <source>
        <dbReference type="Pfam" id="PF24476"/>
    </source>
</evidence>
<dbReference type="GO" id="GO:0006508">
    <property type="term" value="P:proteolysis"/>
    <property type="evidence" value="ECO:0007669"/>
    <property type="project" value="UniProtKB-KW"/>
</dbReference>
<evidence type="ECO:0000256" key="4">
    <source>
        <dbReference type="ARBA" id="ARBA00022825"/>
    </source>
</evidence>
<feature type="active site" description="Charge relay system" evidence="5">
    <location>
        <position position="605"/>
    </location>
</feature>
<dbReference type="Pfam" id="PF24476">
    <property type="entry name" value="DUF7580"/>
    <property type="match status" value="1"/>
</dbReference>
<dbReference type="EMBL" id="JASWJB010000269">
    <property type="protein sequence ID" value="KAK2592385.1"/>
    <property type="molecule type" value="Genomic_DNA"/>
</dbReference>
<dbReference type="InterPro" id="IPR050131">
    <property type="entry name" value="Peptidase_S8_subtilisin-like"/>
</dbReference>
<sequence length="870" mass="98083">MSQIERDGPKLPRLDEPRRVLSALDNWIGELLNDPNLPELCIDRITHQGIVNFYRYYLPPSLDEETEVPGYPNRSESILLDQKITEAAFLFSALARNQDSEGVGSASNMTERDKNRLFGSNSLALYALFNNMQQENVSSKDVSAFLEFAVSTKGKSKLKDRSQIRKTRRELMIAARAKMETQCETLDETETQCETLDEMETQCETLEETETQWEIPESPGRRVRCHDLERAQKCLADLFSVLRNNISSECEPDHLAMLQIRYPEATDCNRRGIFISKCSTQDKWQEITCTVNPRSPESLEPLNISDFCKVVQQSCEPRRTLETSAFDSYIIRDPSAVPHAYPHLRTLSLYDILNHDGPTLKRYDRFALATNLSYTLLHAYLVGTPEEWTTRDILFLFDSSNNEIMEVYNPFLTFPLHQQQKPKPSDAVKFPLLTSLGRAILEIGLGHIVADLELGSDINHRLSAIMTNMQIKRLVIKNTGSLYYEALKCCLNISLHDIEGPGKPDEETTCLDALRSVIDNLEENRKADFSSDPFDLSKPNCPREIFVPGQRVQLYDDRDLLDASNKLCGHADDFFSRGQEFYTNNIKSLPNSLPNSRPIRIAILDTGIDVDKSFFRGIKMNREKRDSPFREIKSFVGDLGVDTYGHGTDVAASLLQMHPGADIYIGKISETKGHYGRDHLIHAIRWARECRVDLINISFGLLSDHDGIKREIELAEINGIIVCAAASNSGGNARRSFPARMDKVICVHASDGNGNKSGMDPAPKSDSDNFSTLGVGIESVWEPGVRKSGTSFSTPILVGIIANVLQYSGCLSDEHRRKVFSRAGMRSILRAMSVPSDGYRYVTPWRKFWDGESTTSDIKSKIKEALKDDT</sequence>
<feature type="domain" description="DUF7580" evidence="7">
    <location>
        <begin position="229"/>
        <end position="496"/>
    </location>
</feature>